<feature type="transmembrane region" description="Helical" evidence="1">
    <location>
        <begin position="57"/>
        <end position="76"/>
    </location>
</feature>
<dbReference type="AlphaFoldDB" id="J6HH81"/>
<keyword evidence="1" id="KW-0472">Membrane</keyword>
<organism evidence="2 3">
    <name type="scientific">Peptoanaerobacter stomatis</name>
    <dbReference type="NCBI Taxonomy" id="796937"/>
    <lineage>
        <taxon>Bacteria</taxon>
        <taxon>Bacillati</taxon>
        <taxon>Bacillota</taxon>
        <taxon>Clostridia</taxon>
        <taxon>Peptostreptococcales</taxon>
        <taxon>Filifactoraceae</taxon>
        <taxon>Peptoanaerobacter</taxon>
    </lineage>
</organism>
<evidence type="ECO:0000313" key="2">
    <source>
        <dbReference type="EMBL" id="EJU22048.1"/>
    </source>
</evidence>
<gene>
    <name evidence="2" type="ORF">HMPREF1143_0470</name>
</gene>
<dbReference type="Proteomes" id="UP000005244">
    <property type="component" value="Unassembled WGS sequence"/>
</dbReference>
<evidence type="ECO:0000256" key="1">
    <source>
        <dbReference type="SAM" id="Phobius"/>
    </source>
</evidence>
<dbReference type="EMBL" id="ALNK01000024">
    <property type="protein sequence ID" value="EJU22048.1"/>
    <property type="molecule type" value="Genomic_DNA"/>
</dbReference>
<comment type="caution">
    <text evidence="2">The sequence shown here is derived from an EMBL/GenBank/DDBJ whole genome shotgun (WGS) entry which is preliminary data.</text>
</comment>
<proteinExistence type="predicted"/>
<name>J6HH81_9FIRM</name>
<keyword evidence="1" id="KW-1133">Transmembrane helix</keyword>
<feature type="transmembrane region" description="Helical" evidence="1">
    <location>
        <begin position="30"/>
        <end position="51"/>
    </location>
</feature>
<keyword evidence="1" id="KW-0812">Transmembrane</keyword>
<protein>
    <recommendedName>
        <fullName evidence="4">2TM domain-containing protein</fullName>
    </recommendedName>
</protein>
<evidence type="ECO:0000313" key="3">
    <source>
        <dbReference type="Proteomes" id="UP000005244"/>
    </source>
</evidence>
<evidence type="ECO:0008006" key="4">
    <source>
        <dbReference type="Google" id="ProtNLM"/>
    </source>
</evidence>
<dbReference type="RefSeq" id="WP_009531185.1">
    <property type="nucleotide sequence ID" value="NZ_ALNK01000024.1"/>
</dbReference>
<keyword evidence="3" id="KW-1185">Reference proteome</keyword>
<sequence>MKKDIEKLEKELEKLKKKEVEKAKKEYSKIVVSAIITVNILFTLCIMILFLKKGSEPTTLITAWFSFTTIELWNLAKIKRHKIDKEI</sequence>
<reference evidence="2 3" key="1">
    <citation type="submission" date="2012-07" db="EMBL/GenBank/DDBJ databases">
        <authorList>
            <person name="Durkin A.S."/>
            <person name="McCorrison J."/>
            <person name="Torralba M."/>
            <person name="Gillis M."/>
            <person name="Methe B."/>
            <person name="Sutton G."/>
            <person name="Nelson K.E."/>
        </authorList>
    </citation>
    <scope>NUCLEOTIDE SEQUENCE [LARGE SCALE GENOMIC DNA]</scope>
    <source>
        <strain evidence="2 3">OBRC8</strain>
    </source>
</reference>
<accession>J6HH81</accession>